<evidence type="ECO:0000313" key="2">
    <source>
        <dbReference type="Proteomes" id="UP000242715"/>
    </source>
</evidence>
<keyword evidence="2" id="KW-1185">Reference proteome</keyword>
<dbReference type="EMBL" id="DF973264">
    <property type="protein sequence ID" value="GAU23181.1"/>
    <property type="molecule type" value="Genomic_DNA"/>
</dbReference>
<accession>A0A2Z6LUR8</accession>
<protein>
    <submittedName>
        <fullName evidence="1">Uncharacterized protein</fullName>
    </submittedName>
</protein>
<name>A0A2Z6LUR8_TRISU</name>
<evidence type="ECO:0000313" key="1">
    <source>
        <dbReference type="EMBL" id="GAU23181.1"/>
    </source>
</evidence>
<sequence>MFTVSHNLVVRHLKVIPNTLIVILPDATKHDSKQGRSIDRYKIDKISANILHCCRKQQQKILHFIPKVTHLPDHDATATLEKYVHKPVYTPYLNHKV</sequence>
<gene>
    <name evidence="1" type="ORF">TSUD_306290</name>
</gene>
<dbReference type="AlphaFoldDB" id="A0A2Z6LUR8"/>
<dbReference type="Proteomes" id="UP000242715">
    <property type="component" value="Unassembled WGS sequence"/>
</dbReference>
<organism evidence="1 2">
    <name type="scientific">Trifolium subterraneum</name>
    <name type="common">Subterranean clover</name>
    <dbReference type="NCBI Taxonomy" id="3900"/>
    <lineage>
        <taxon>Eukaryota</taxon>
        <taxon>Viridiplantae</taxon>
        <taxon>Streptophyta</taxon>
        <taxon>Embryophyta</taxon>
        <taxon>Tracheophyta</taxon>
        <taxon>Spermatophyta</taxon>
        <taxon>Magnoliopsida</taxon>
        <taxon>eudicotyledons</taxon>
        <taxon>Gunneridae</taxon>
        <taxon>Pentapetalae</taxon>
        <taxon>rosids</taxon>
        <taxon>fabids</taxon>
        <taxon>Fabales</taxon>
        <taxon>Fabaceae</taxon>
        <taxon>Papilionoideae</taxon>
        <taxon>50 kb inversion clade</taxon>
        <taxon>NPAAA clade</taxon>
        <taxon>Hologalegina</taxon>
        <taxon>IRL clade</taxon>
        <taxon>Trifolieae</taxon>
        <taxon>Trifolium</taxon>
    </lineage>
</organism>
<proteinExistence type="predicted"/>
<reference evidence="2" key="1">
    <citation type="journal article" date="2017" name="Front. Plant Sci.">
        <title>Climate Clever Clovers: New Paradigm to Reduce the Environmental Footprint of Ruminants by Breeding Low Methanogenic Forages Utilizing Haplotype Variation.</title>
        <authorList>
            <person name="Kaur P."/>
            <person name="Appels R."/>
            <person name="Bayer P.E."/>
            <person name="Keeble-Gagnere G."/>
            <person name="Wang J."/>
            <person name="Hirakawa H."/>
            <person name="Shirasawa K."/>
            <person name="Vercoe P."/>
            <person name="Stefanova K."/>
            <person name="Durmic Z."/>
            <person name="Nichols P."/>
            <person name="Revell C."/>
            <person name="Isobe S.N."/>
            <person name="Edwards D."/>
            <person name="Erskine W."/>
        </authorList>
    </citation>
    <scope>NUCLEOTIDE SEQUENCE [LARGE SCALE GENOMIC DNA]</scope>
    <source>
        <strain evidence="2">cv. Daliak</strain>
    </source>
</reference>